<keyword evidence="1" id="KW-0472">Membrane</keyword>
<keyword evidence="1" id="KW-1133">Transmembrane helix</keyword>
<keyword evidence="1" id="KW-0812">Transmembrane</keyword>
<accession>A0A2A6FNW0</accession>
<proteinExistence type="predicted"/>
<gene>
    <name evidence="2" type="ORF">B5766_12000</name>
</gene>
<dbReference type="Proteomes" id="UP000219994">
    <property type="component" value="Unassembled WGS sequence"/>
</dbReference>
<sequence>MIKRHKILETVGLSNRREALHTLGLTKDPEASFLENFGGAISCLGGVALLLTGSENWVLCLCFVVIGVALTQFAMIRKSRKRIKKDDPEVSFLENLGVFLVNLGVAIFVLGIVALFPGNWVTSLYFIALSVTAVLFGMVMKKCKRIK</sequence>
<feature type="transmembrane region" description="Helical" evidence="1">
    <location>
        <begin position="33"/>
        <end position="50"/>
    </location>
</feature>
<feature type="transmembrane region" description="Helical" evidence="1">
    <location>
        <begin position="56"/>
        <end position="76"/>
    </location>
</feature>
<dbReference type="AlphaFoldDB" id="A0A2A6FNW0"/>
<evidence type="ECO:0000313" key="2">
    <source>
        <dbReference type="EMBL" id="PDQ34358.1"/>
    </source>
</evidence>
<name>A0A2A6FNW0_9MICO</name>
<evidence type="ECO:0000256" key="1">
    <source>
        <dbReference type="SAM" id="Phobius"/>
    </source>
</evidence>
<dbReference type="EMBL" id="NAEP01000056">
    <property type="protein sequence ID" value="PDQ34358.1"/>
    <property type="molecule type" value="Genomic_DNA"/>
</dbReference>
<feature type="transmembrane region" description="Helical" evidence="1">
    <location>
        <begin position="122"/>
        <end position="140"/>
    </location>
</feature>
<organism evidence="2 3">
    <name type="scientific">Candidatus Lumbricidiphila eiseniae</name>
    <dbReference type="NCBI Taxonomy" id="1969409"/>
    <lineage>
        <taxon>Bacteria</taxon>
        <taxon>Bacillati</taxon>
        <taxon>Actinomycetota</taxon>
        <taxon>Actinomycetes</taxon>
        <taxon>Micrococcales</taxon>
        <taxon>Microbacteriaceae</taxon>
        <taxon>Candidatus Lumbricidiphila</taxon>
    </lineage>
</organism>
<evidence type="ECO:0000313" key="3">
    <source>
        <dbReference type="Proteomes" id="UP000219994"/>
    </source>
</evidence>
<comment type="caution">
    <text evidence="2">The sequence shown here is derived from an EMBL/GenBank/DDBJ whole genome shotgun (WGS) entry which is preliminary data.</text>
</comment>
<reference evidence="3" key="1">
    <citation type="submission" date="2017-03" db="EMBL/GenBank/DDBJ databases">
        <authorList>
            <person name="Lund M.B."/>
        </authorList>
    </citation>
    <scope>NUCLEOTIDE SEQUENCE [LARGE SCALE GENOMIC DNA]</scope>
</reference>
<protein>
    <submittedName>
        <fullName evidence="2">Uncharacterized protein</fullName>
    </submittedName>
</protein>
<feature type="transmembrane region" description="Helical" evidence="1">
    <location>
        <begin position="96"/>
        <end position="116"/>
    </location>
</feature>